<keyword evidence="3" id="KW-1185">Reference proteome</keyword>
<reference evidence="3" key="1">
    <citation type="journal article" date="2017" name="Int J Environ Stud">
        <title>Does the Miocene-Pliocene relict legume Oxytropis triphylla form nitrogen-fixing nodules with a combination of bacterial strains?</title>
        <authorList>
            <person name="Safronova V."/>
            <person name="Belimov A."/>
            <person name="Sazanova A."/>
            <person name="Kuznetsova I."/>
            <person name="Popova J."/>
            <person name="Andronov E."/>
            <person name="Verkhozina A."/>
            <person name="Tikhonovich I."/>
        </authorList>
    </citation>
    <scope>NUCLEOTIDE SEQUENCE [LARGE SCALE GENOMIC DNA]</scope>
    <source>
        <strain evidence="3">Tri-38</strain>
    </source>
</reference>
<dbReference type="Pfam" id="PF20797">
    <property type="entry name" value="HepT-like_2"/>
    <property type="match status" value="1"/>
</dbReference>
<dbReference type="RefSeq" id="WP_100000430.1">
    <property type="nucleotide sequence ID" value="NZ_CP017940.1"/>
</dbReference>
<proteinExistence type="predicted"/>
<evidence type="ECO:0000313" key="2">
    <source>
        <dbReference type="EMBL" id="PIO43019.1"/>
    </source>
</evidence>
<dbReference type="KEGG" id="pht:BLM14_16505"/>
<sequence>MRGIFVDIENELSDIGSEVEMLVRAVAIYERDGINAEPAWLWLAIQGLASGLEKIYTGCERVMGMIANDVDDAKVDHSEGWHISLLKRMAHPFPGIRGAVITDECYKAMDVLRAFRHRERNSYGLMLDSEVVRNRALQAETAFCRFRDEVRAFSLLPVSKDSDL</sequence>
<dbReference type="EMBL" id="MZMT01000049">
    <property type="protein sequence ID" value="PIO43019.1"/>
    <property type="molecule type" value="Genomic_DNA"/>
</dbReference>
<accession>A0A2N9VU51</accession>
<dbReference type="InterPro" id="IPR048769">
    <property type="entry name" value="HepT-like_dom"/>
</dbReference>
<comment type="caution">
    <text evidence="2">The sequence shown here is derived from an EMBL/GenBank/DDBJ whole genome shotgun (WGS) entry which is preliminary data.</text>
</comment>
<organism evidence="2 3">
    <name type="scientific">Phyllobacterium zundukense</name>
    <dbReference type="NCBI Taxonomy" id="1867719"/>
    <lineage>
        <taxon>Bacteria</taxon>
        <taxon>Pseudomonadati</taxon>
        <taxon>Pseudomonadota</taxon>
        <taxon>Alphaproteobacteria</taxon>
        <taxon>Hyphomicrobiales</taxon>
        <taxon>Phyllobacteriaceae</taxon>
        <taxon>Phyllobacterium</taxon>
    </lineage>
</organism>
<protein>
    <recommendedName>
        <fullName evidence="1">HepT-like domain-containing protein</fullName>
    </recommendedName>
</protein>
<gene>
    <name evidence="2" type="ORF">B5P45_21590</name>
</gene>
<dbReference type="Proteomes" id="UP000232163">
    <property type="component" value="Unassembled WGS sequence"/>
</dbReference>
<feature type="domain" description="HepT-like" evidence="1">
    <location>
        <begin position="48"/>
        <end position="154"/>
    </location>
</feature>
<dbReference type="AlphaFoldDB" id="A0A2N9VU51"/>
<evidence type="ECO:0000313" key="3">
    <source>
        <dbReference type="Proteomes" id="UP000232163"/>
    </source>
</evidence>
<dbReference type="OrthoDB" id="9792853at2"/>
<evidence type="ECO:0000259" key="1">
    <source>
        <dbReference type="Pfam" id="PF20797"/>
    </source>
</evidence>
<name>A0A2N9VU51_9HYPH</name>